<keyword evidence="2" id="KW-1185">Reference proteome</keyword>
<comment type="caution">
    <text evidence="1">The sequence shown here is derived from an EMBL/GenBank/DDBJ whole genome shotgun (WGS) entry which is preliminary data.</text>
</comment>
<proteinExistence type="predicted"/>
<organism evidence="1 2">
    <name type="scientific">Araneus ventricosus</name>
    <name type="common">Orbweaver spider</name>
    <name type="synonym">Epeira ventricosa</name>
    <dbReference type="NCBI Taxonomy" id="182803"/>
    <lineage>
        <taxon>Eukaryota</taxon>
        <taxon>Metazoa</taxon>
        <taxon>Ecdysozoa</taxon>
        <taxon>Arthropoda</taxon>
        <taxon>Chelicerata</taxon>
        <taxon>Arachnida</taxon>
        <taxon>Araneae</taxon>
        <taxon>Araneomorphae</taxon>
        <taxon>Entelegynae</taxon>
        <taxon>Araneoidea</taxon>
        <taxon>Araneidae</taxon>
        <taxon>Araneus</taxon>
    </lineage>
</organism>
<sequence>MVKPAPEKKMSCSESCRTLDPPVPWREQVPLVQRSASIHQLTDFPTGDGGNLKARFLRRDLLWNGHHFFNNLWIFPPTFLVRVVSTFCRIPFKKERVDEVKERDVINL</sequence>
<evidence type="ECO:0000313" key="2">
    <source>
        <dbReference type="Proteomes" id="UP000499080"/>
    </source>
</evidence>
<protein>
    <submittedName>
        <fullName evidence="1">Uncharacterized protein</fullName>
    </submittedName>
</protein>
<dbReference type="AlphaFoldDB" id="A0A4Y2UFR7"/>
<accession>A0A4Y2UFR7</accession>
<gene>
    <name evidence="1" type="ORF">AVEN_186196_1</name>
</gene>
<dbReference type="EMBL" id="BGPR01035556">
    <property type="protein sequence ID" value="GBO10446.1"/>
    <property type="molecule type" value="Genomic_DNA"/>
</dbReference>
<name>A0A4Y2UFR7_ARAVE</name>
<reference evidence="1 2" key="1">
    <citation type="journal article" date="2019" name="Sci. Rep.">
        <title>Orb-weaving spider Araneus ventricosus genome elucidates the spidroin gene catalogue.</title>
        <authorList>
            <person name="Kono N."/>
            <person name="Nakamura H."/>
            <person name="Ohtoshi R."/>
            <person name="Moran D.A.P."/>
            <person name="Shinohara A."/>
            <person name="Yoshida Y."/>
            <person name="Fujiwara M."/>
            <person name="Mori M."/>
            <person name="Tomita M."/>
            <person name="Arakawa K."/>
        </authorList>
    </citation>
    <scope>NUCLEOTIDE SEQUENCE [LARGE SCALE GENOMIC DNA]</scope>
</reference>
<evidence type="ECO:0000313" key="1">
    <source>
        <dbReference type="EMBL" id="GBO10446.1"/>
    </source>
</evidence>
<dbReference type="Proteomes" id="UP000499080">
    <property type="component" value="Unassembled WGS sequence"/>
</dbReference>